<organism evidence="2 3">
    <name type="scientific">Mucilaginibacter litoreus</name>
    <dbReference type="NCBI Taxonomy" id="1048221"/>
    <lineage>
        <taxon>Bacteria</taxon>
        <taxon>Pseudomonadati</taxon>
        <taxon>Bacteroidota</taxon>
        <taxon>Sphingobacteriia</taxon>
        <taxon>Sphingobacteriales</taxon>
        <taxon>Sphingobacteriaceae</taxon>
        <taxon>Mucilaginibacter</taxon>
    </lineage>
</organism>
<name>A0ABW3AUR8_9SPHI</name>
<feature type="signal peptide" evidence="1">
    <location>
        <begin position="1"/>
        <end position="25"/>
    </location>
</feature>
<dbReference type="Proteomes" id="UP001597010">
    <property type="component" value="Unassembled WGS sequence"/>
</dbReference>
<dbReference type="EMBL" id="JBHTHZ010000013">
    <property type="protein sequence ID" value="MFD0794797.1"/>
    <property type="molecule type" value="Genomic_DNA"/>
</dbReference>
<dbReference type="RefSeq" id="WP_377116547.1">
    <property type="nucleotide sequence ID" value="NZ_JBHTHZ010000013.1"/>
</dbReference>
<evidence type="ECO:0000313" key="3">
    <source>
        <dbReference type="Proteomes" id="UP001597010"/>
    </source>
</evidence>
<evidence type="ECO:0008006" key="4">
    <source>
        <dbReference type="Google" id="ProtNLM"/>
    </source>
</evidence>
<proteinExistence type="predicted"/>
<keyword evidence="1" id="KW-0732">Signal</keyword>
<feature type="chain" id="PRO_5046636197" description="Lipocalin-like domain-containing protein" evidence="1">
    <location>
        <begin position="26"/>
        <end position="163"/>
    </location>
</feature>
<comment type="caution">
    <text evidence="2">The sequence shown here is derived from an EMBL/GenBank/DDBJ whole genome shotgun (WGS) entry which is preliminary data.</text>
</comment>
<dbReference type="PROSITE" id="PS51257">
    <property type="entry name" value="PROKAR_LIPOPROTEIN"/>
    <property type="match status" value="1"/>
</dbReference>
<reference evidence="3" key="1">
    <citation type="journal article" date="2019" name="Int. J. Syst. Evol. Microbiol.">
        <title>The Global Catalogue of Microorganisms (GCM) 10K type strain sequencing project: providing services to taxonomists for standard genome sequencing and annotation.</title>
        <authorList>
            <consortium name="The Broad Institute Genomics Platform"/>
            <consortium name="The Broad Institute Genome Sequencing Center for Infectious Disease"/>
            <person name="Wu L."/>
            <person name="Ma J."/>
        </authorList>
    </citation>
    <scope>NUCLEOTIDE SEQUENCE [LARGE SCALE GENOMIC DNA]</scope>
    <source>
        <strain evidence="3">CCUG 61484</strain>
    </source>
</reference>
<accession>A0ABW3AUR8</accession>
<keyword evidence="3" id="KW-1185">Reference proteome</keyword>
<protein>
    <recommendedName>
        <fullName evidence="4">Lipocalin-like domain-containing protein</fullName>
    </recommendedName>
</protein>
<gene>
    <name evidence="2" type="ORF">ACFQZX_14315</name>
</gene>
<sequence length="163" mass="17966">MHNYKISIAALAICLLTFLSCKKSAENNPNPVADNTWTLDGKTYTVGSSSHYSLVPQKKGILFKDGKEGSKAALFIMFKEYPTTAGKYKFARENSEAPAADECYIDAFDESGRGYYDAYHDKDYFIDVTIQKDGKIAISVPQILVAPPSPSLSVTLKASVYEK</sequence>
<evidence type="ECO:0000313" key="2">
    <source>
        <dbReference type="EMBL" id="MFD0794797.1"/>
    </source>
</evidence>
<evidence type="ECO:0000256" key="1">
    <source>
        <dbReference type="SAM" id="SignalP"/>
    </source>
</evidence>